<organism evidence="1 2">
    <name type="scientific">Pollutimonas thiosulfatoxidans</name>
    <dbReference type="NCBI Taxonomy" id="2028345"/>
    <lineage>
        <taxon>Bacteria</taxon>
        <taxon>Pseudomonadati</taxon>
        <taxon>Pseudomonadota</taxon>
        <taxon>Betaproteobacteria</taxon>
        <taxon>Burkholderiales</taxon>
        <taxon>Alcaligenaceae</taxon>
        <taxon>Pollutimonas</taxon>
    </lineage>
</organism>
<dbReference type="Proteomes" id="UP000283474">
    <property type="component" value="Chromosome"/>
</dbReference>
<proteinExistence type="predicted"/>
<accession>A0A410GBU4</accession>
<evidence type="ECO:0000313" key="1">
    <source>
        <dbReference type="EMBL" id="QAA93753.1"/>
    </source>
</evidence>
<gene>
    <name evidence="1" type="primary">hpnC</name>
    <name evidence="1" type="ORF">CKA81_07835</name>
</gene>
<dbReference type="InterPro" id="IPR002060">
    <property type="entry name" value="Squ/phyt_synthse"/>
</dbReference>
<dbReference type="PANTHER" id="PTHR31480">
    <property type="entry name" value="BIFUNCTIONAL LYCOPENE CYCLASE/PHYTOENE SYNTHASE"/>
    <property type="match status" value="1"/>
</dbReference>
<dbReference type="KEGG" id="pus:CKA81_07835"/>
<dbReference type="GO" id="GO:0004311">
    <property type="term" value="F:geranylgeranyl diphosphate synthase activity"/>
    <property type="evidence" value="ECO:0007669"/>
    <property type="project" value="InterPro"/>
</dbReference>
<dbReference type="EMBL" id="CP022987">
    <property type="protein sequence ID" value="QAA93753.1"/>
    <property type="molecule type" value="Genomic_DNA"/>
</dbReference>
<reference evidence="1 2" key="1">
    <citation type="submission" date="2017-08" db="EMBL/GenBank/DDBJ databases">
        <authorList>
            <person name="Park S.-J."/>
            <person name="Kim H."/>
        </authorList>
    </citation>
    <scope>NUCLEOTIDE SEQUENCE [LARGE SCALE GENOMIC DNA]</scope>
    <source>
        <strain evidence="2">ye3</strain>
    </source>
</reference>
<dbReference type="SUPFAM" id="SSF48576">
    <property type="entry name" value="Terpenoid synthases"/>
    <property type="match status" value="1"/>
</dbReference>
<dbReference type="OrthoDB" id="9807580at2"/>
<keyword evidence="2" id="KW-1185">Reference proteome</keyword>
<dbReference type="AlphaFoldDB" id="A0A410GBU4"/>
<dbReference type="CDD" id="cd00683">
    <property type="entry name" value="Trans_IPPS_HH"/>
    <property type="match status" value="1"/>
</dbReference>
<dbReference type="InterPro" id="IPR044843">
    <property type="entry name" value="Trans_IPPS_bact-type"/>
</dbReference>
<evidence type="ECO:0000313" key="2">
    <source>
        <dbReference type="Proteomes" id="UP000283474"/>
    </source>
</evidence>
<dbReference type="InterPro" id="IPR033904">
    <property type="entry name" value="Trans_IPPS_HH"/>
</dbReference>
<dbReference type="InterPro" id="IPR017827">
    <property type="entry name" value="HSQ_synthase_HpnC"/>
</dbReference>
<dbReference type="NCBIfam" id="TIGR03464">
    <property type="entry name" value="HpnC"/>
    <property type="match status" value="1"/>
</dbReference>
<dbReference type="SFLD" id="SFLDS00005">
    <property type="entry name" value="Isoprenoid_Synthase_Type_I"/>
    <property type="match status" value="1"/>
</dbReference>
<name>A0A410GBU4_9BURK</name>
<dbReference type="RefSeq" id="WP_128354799.1">
    <property type="nucleotide sequence ID" value="NZ_CP022987.1"/>
</dbReference>
<dbReference type="SFLD" id="SFLDG01018">
    <property type="entry name" value="Squalene/Phytoene_Synthase_Lik"/>
    <property type="match status" value="1"/>
</dbReference>
<dbReference type="Pfam" id="PF00494">
    <property type="entry name" value="SQS_PSY"/>
    <property type="match status" value="1"/>
</dbReference>
<dbReference type="GO" id="GO:0016114">
    <property type="term" value="P:terpenoid biosynthetic process"/>
    <property type="evidence" value="ECO:0007669"/>
    <property type="project" value="UniProtKB-ARBA"/>
</dbReference>
<dbReference type="Gene3D" id="1.10.600.10">
    <property type="entry name" value="Farnesyl Diphosphate Synthase"/>
    <property type="match status" value="1"/>
</dbReference>
<protein>
    <submittedName>
        <fullName evidence="1">Squalene synthase HpnC</fullName>
    </submittedName>
</protein>
<dbReference type="InterPro" id="IPR008949">
    <property type="entry name" value="Isoprenoid_synthase_dom_sf"/>
</dbReference>
<sequence>MAVDHYENFPVASVLLPRRLRGAVRDIYRFARSADDIADEGTALPHERLEQLAGYRSALAQIENGRLTLADADPRHAVFRPLMGTIQRHKLPVAPFYDLLSAFEQDVQKSRYTCDDELLDYCSRSANPVGRLMLHLYDRVDPASLAQSDAVCSGLQLTNFWQDVAIDWRKDRVYLPQDKLRQHGVDEHYIATRSSANAYKPEGDDRAWQSLMREQVAQARLMLLQGLPLASRLPGRIGLELKLVIHGGLRILQRLDELHYDIFFQRPTLKKSDWILLVWRALAARPAVRHLARP</sequence>
<dbReference type="GO" id="GO:0051996">
    <property type="term" value="F:squalene synthase [NAD(P)H] activity"/>
    <property type="evidence" value="ECO:0007669"/>
    <property type="project" value="InterPro"/>
</dbReference>
<dbReference type="SFLD" id="SFLDG01212">
    <property type="entry name" value="Phytoene_synthase_like"/>
    <property type="match status" value="1"/>
</dbReference>